<dbReference type="InterPro" id="IPR015806">
    <property type="entry name" value="Pyrv_Knase_insert_dom_sf"/>
</dbReference>
<protein>
    <recommendedName>
        <fullName evidence="4 13">Pyruvate kinase</fullName>
        <ecNumber evidence="4 13">2.7.1.40</ecNumber>
    </recommendedName>
</protein>
<evidence type="ECO:0000256" key="2">
    <source>
        <dbReference type="ARBA" id="ARBA00004997"/>
    </source>
</evidence>
<dbReference type="InterPro" id="IPR015813">
    <property type="entry name" value="Pyrv/PenolPyrv_kinase-like_dom"/>
</dbReference>
<dbReference type="EMBL" id="CP023173">
    <property type="protein sequence ID" value="ASZ08932.1"/>
    <property type="molecule type" value="Genomic_DNA"/>
</dbReference>
<keyword evidence="10 14" id="KW-0460">Magnesium</keyword>
<dbReference type="InterPro" id="IPR001697">
    <property type="entry name" value="Pyr_Knase"/>
</dbReference>
<dbReference type="PRINTS" id="PR01050">
    <property type="entry name" value="PYRUVTKNASE"/>
</dbReference>
<dbReference type="InterPro" id="IPR040442">
    <property type="entry name" value="Pyrv_kinase-like_dom_sf"/>
</dbReference>
<accession>A0A249SMW0</accession>
<feature type="domain" description="Pyruvate kinase barrel" evidence="15">
    <location>
        <begin position="11"/>
        <end position="336"/>
    </location>
</feature>
<evidence type="ECO:0000256" key="9">
    <source>
        <dbReference type="ARBA" id="ARBA00022840"/>
    </source>
</evidence>
<comment type="similarity">
    <text evidence="3 14">Belongs to the pyruvate kinase family.</text>
</comment>
<keyword evidence="8 14" id="KW-0418">Kinase</keyword>
<dbReference type="SUPFAM" id="SSF51621">
    <property type="entry name" value="Phosphoenolpyruvate/pyruvate domain"/>
    <property type="match status" value="1"/>
</dbReference>
<gene>
    <name evidence="16" type="primary">pyk</name>
    <name evidence="16" type="ORF">CK556_00985</name>
</gene>
<comment type="pathway">
    <text evidence="2 14">Carbohydrate degradation; glycolysis; pyruvate from D-glyceraldehyde 3-phosphate: step 5/5.</text>
</comment>
<evidence type="ECO:0000256" key="10">
    <source>
        <dbReference type="ARBA" id="ARBA00022842"/>
    </source>
</evidence>
<reference evidence="16 17" key="1">
    <citation type="submission" date="2017-08" db="EMBL/GenBank/DDBJ databases">
        <title>Complete Genome Sequence of Mesoplasma chauliocola.</title>
        <authorList>
            <person name="Knight T.F.Jr."/>
            <person name="Citino T."/>
        </authorList>
    </citation>
    <scope>NUCLEOTIDE SEQUENCE [LARGE SCALE GENOMIC DNA]</scope>
    <source>
        <strain evidence="16 17">CHPA-2</strain>
    </source>
</reference>
<dbReference type="AlphaFoldDB" id="A0A249SMW0"/>
<name>A0A249SMW0_9MOLU</name>
<evidence type="ECO:0000256" key="3">
    <source>
        <dbReference type="ARBA" id="ARBA00008663"/>
    </source>
</evidence>
<evidence type="ECO:0000256" key="12">
    <source>
        <dbReference type="ARBA" id="ARBA00023317"/>
    </source>
</evidence>
<dbReference type="InterPro" id="IPR011037">
    <property type="entry name" value="Pyrv_Knase-like_insert_dom_sf"/>
</dbReference>
<evidence type="ECO:0000256" key="4">
    <source>
        <dbReference type="ARBA" id="ARBA00012142"/>
    </source>
</evidence>
<keyword evidence="17" id="KW-1185">Reference proteome</keyword>
<dbReference type="Gene3D" id="3.40.1380.20">
    <property type="entry name" value="Pyruvate kinase, C-terminal domain"/>
    <property type="match status" value="1"/>
</dbReference>
<dbReference type="GO" id="GO:0005524">
    <property type="term" value="F:ATP binding"/>
    <property type="evidence" value="ECO:0007669"/>
    <property type="project" value="UniProtKB-KW"/>
</dbReference>
<dbReference type="Proteomes" id="UP000232229">
    <property type="component" value="Chromosome"/>
</dbReference>
<keyword evidence="12 16" id="KW-0670">Pyruvate</keyword>
<dbReference type="PANTHER" id="PTHR11817">
    <property type="entry name" value="PYRUVATE KINASE"/>
    <property type="match status" value="1"/>
</dbReference>
<evidence type="ECO:0000256" key="14">
    <source>
        <dbReference type="RuleBase" id="RU000504"/>
    </source>
</evidence>
<keyword evidence="7" id="KW-0547">Nucleotide-binding</keyword>
<keyword evidence="5 14" id="KW-0808">Transferase</keyword>
<dbReference type="NCBIfam" id="NF004491">
    <property type="entry name" value="PRK05826.1"/>
    <property type="match status" value="1"/>
</dbReference>
<evidence type="ECO:0000259" key="15">
    <source>
        <dbReference type="Pfam" id="PF00224"/>
    </source>
</evidence>
<keyword evidence="11 14" id="KW-0324">Glycolysis</keyword>
<keyword evidence="9" id="KW-0067">ATP-binding</keyword>
<evidence type="ECO:0000256" key="13">
    <source>
        <dbReference type="NCBIfam" id="TIGR01064"/>
    </source>
</evidence>
<sequence length="478" mass="53092">MNKKELQARVKRTKIITTTGPSTNEPAQIKELFENGMTTIRLNFSHGDFEEQGYRIAGAKKVREELGKPVSILLDTKGPEIRVGKFVDGKQEVNANQPITIYTDAESFKNKECLSGEMTVAYDMSVDLKIGDTILIDDGKLEMTVEEVKPGIVKAIAFNSHLVKTNKRVNLPGVDFSMPFLAEKDINDIKYGVEQGVDYIAASFVNSAENVKEIRDILAEANGSDIQIISKIESQVGIDNIDAIIEASDGIMIARGDLGLEIPYYDVPYWEKIIIRKCREAGKVVIVATQMLETMTENPAPTRAEVTDVYFATELGADATMLSGESAAGDYPFITVNTMATINKRAEIEFYKKAYYQTQLENAKKTTSGPRADIAMDLAERTRDGQYEFAVVLSRTGALLKTISKFRPNVTILGVSESERLWTAFGVWHSIFMNKTANLLELEENNTEISKIAKLWGAKEGSKILVVRNKDIREITVA</sequence>
<dbReference type="InterPro" id="IPR015793">
    <property type="entry name" value="Pyrv_Knase_brl"/>
</dbReference>
<evidence type="ECO:0000256" key="11">
    <source>
        <dbReference type="ARBA" id="ARBA00023152"/>
    </source>
</evidence>
<evidence type="ECO:0000256" key="1">
    <source>
        <dbReference type="ARBA" id="ARBA00001958"/>
    </source>
</evidence>
<dbReference type="GO" id="GO:0030955">
    <property type="term" value="F:potassium ion binding"/>
    <property type="evidence" value="ECO:0007669"/>
    <property type="project" value="UniProtKB-UniRule"/>
</dbReference>
<evidence type="ECO:0000256" key="6">
    <source>
        <dbReference type="ARBA" id="ARBA00022723"/>
    </source>
</evidence>
<dbReference type="SUPFAM" id="SSF52935">
    <property type="entry name" value="PK C-terminal domain-like"/>
    <property type="match status" value="1"/>
</dbReference>
<dbReference type="Gene3D" id="2.40.33.10">
    <property type="entry name" value="PK beta-barrel domain-like"/>
    <property type="match status" value="1"/>
</dbReference>
<evidence type="ECO:0000313" key="16">
    <source>
        <dbReference type="EMBL" id="ASZ08932.1"/>
    </source>
</evidence>
<dbReference type="InterPro" id="IPR036918">
    <property type="entry name" value="Pyrv_Knase_C_sf"/>
</dbReference>
<proteinExistence type="inferred from homology"/>
<dbReference type="EC" id="2.7.1.40" evidence="4 13"/>
<keyword evidence="6" id="KW-0479">Metal-binding</keyword>
<dbReference type="Pfam" id="PF00224">
    <property type="entry name" value="PK"/>
    <property type="match status" value="1"/>
</dbReference>
<dbReference type="KEGG" id="mchc:CK556_00985"/>
<dbReference type="GO" id="GO:0016301">
    <property type="term" value="F:kinase activity"/>
    <property type="evidence" value="ECO:0007669"/>
    <property type="project" value="UniProtKB-KW"/>
</dbReference>
<evidence type="ECO:0000313" key="17">
    <source>
        <dbReference type="Proteomes" id="UP000232229"/>
    </source>
</evidence>
<comment type="catalytic activity">
    <reaction evidence="14">
        <text>pyruvate + ATP = phosphoenolpyruvate + ADP + H(+)</text>
        <dbReference type="Rhea" id="RHEA:18157"/>
        <dbReference type="ChEBI" id="CHEBI:15361"/>
        <dbReference type="ChEBI" id="CHEBI:15378"/>
        <dbReference type="ChEBI" id="CHEBI:30616"/>
        <dbReference type="ChEBI" id="CHEBI:58702"/>
        <dbReference type="ChEBI" id="CHEBI:456216"/>
        <dbReference type="EC" id="2.7.1.40"/>
    </reaction>
</comment>
<dbReference type="UniPathway" id="UPA00109">
    <property type="reaction ID" value="UER00188"/>
</dbReference>
<dbReference type="NCBIfam" id="TIGR01064">
    <property type="entry name" value="pyruv_kin"/>
    <property type="match status" value="1"/>
</dbReference>
<comment type="cofactor">
    <cofactor evidence="1">
        <name>K(+)</name>
        <dbReference type="ChEBI" id="CHEBI:29103"/>
    </cofactor>
</comment>
<dbReference type="SUPFAM" id="SSF50800">
    <property type="entry name" value="PK beta-barrel domain-like"/>
    <property type="match status" value="1"/>
</dbReference>
<evidence type="ECO:0000256" key="8">
    <source>
        <dbReference type="ARBA" id="ARBA00022777"/>
    </source>
</evidence>
<dbReference type="GO" id="GO:0004743">
    <property type="term" value="F:pyruvate kinase activity"/>
    <property type="evidence" value="ECO:0007669"/>
    <property type="project" value="UniProtKB-UniRule"/>
</dbReference>
<evidence type="ECO:0000256" key="5">
    <source>
        <dbReference type="ARBA" id="ARBA00022679"/>
    </source>
</evidence>
<dbReference type="Gene3D" id="3.20.20.60">
    <property type="entry name" value="Phosphoenolpyruvate-binding domains"/>
    <property type="match status" value="1"/>
</dbReference>
<dbReference type="GO" id="GO:0000287">
    <property type="term" value="F:magnesium ion binding"/>
    <property type="evidence" value="ECO:0007669"/>
    <property type="project" value="UniProtKB-UniRule"/>
</dbReference>
<evidence type="ECO:0000256" key="7">
    <source>
        <dbReference type="ARBA" id="ARBA00022741"/>
    </source>
</evidence>
<organism evidence="16 17">
    <name type="scientific">Mesoplasma chauliocola</name>
    <dbReference type="NCBI Taxonomy" id="216427"/>
    <lineage>
        <taxon>Bacteria</taxon>
        <taxon>Bacillati</taxon>
        <taxon>Mycoplasmatota</taxon>
        <taxon>Mollicutes</taxon>
        <taxon>Entomoplasmatales</taxon>
        <taxon>Entomoplasmataceae</taxon>
        <taxon>Mesoplasma</taxon>
    </lineage>
</organism>
<dbReference type="STRING" id="1336232.GCA_000518825_00015"/>
<dbReference type="RefSeq" id="WP_027875219.1">
    <property type="nucleotide sequence ID" value="NZ_CP023173.1"/>
</dbReference>